<gene>
    <name evidence="1" type="ORF">NDU88_006539</name>
</gene>
<sequence length="106" mass="11839">MRVSELHLLPGPQGVPRTIKEAVRYHRPRGSEQGKEGLLSCFAGKETNGEWNPSQYATDLKKGLDQVWEACQDKLLDISHPLANIRDIGLETKESGMEIDLKVLAE</sequence>
<dbReference type="EMBL" id="JANPWB010000015">
    <property type="protein sequence ID" value="KAJ1093438.1"/>
    <property type="molecule type" value="Genomic_DNA"/>
</dbReference>
<protein>
    <submittedName>
        <fullName evidence="1">Uncharacterized protein</fullName>
    </submittedName>
</protein>
<organism evidence="1 2">
    <name type="scientific">Pleurodeles waltl</name>
    <name type="common">Iberian ribbed newt</name>
    <dbReference type="NCBI Taxonomy" id="8319"/>
    <lineage>
        <taxon>Eukaryota</taxon>
        <taxon>Metazoa</taxon>
        <taxon>Chordata</taxon>
        <taxon>Craniata</taxon>
        <taxon>Vertebrata</taxon>
        <taxon>Euteleostomi</taxon>
        <taxon>Amphibia</taxon>
        <taxon>Batrachia</taxon>
        <taxon>Caudata</taxon>
        <taxon>Salamandroidea</taxon>
        <taxon>Salamandridae</taxon>
        <taxon>Pleurodelinae</taxon>
        <taxon>Pleurodeles</taxon>
    </lineage>
</organism>
<dbReference type="Proteomes" id="UP001066276">
    <property type="component" value="Chromosome 11"/>
</dbReference>
<dbReference type="AlphaFoldDB" id="A0AAV7LV65"/>
<evidence type="ECO:0000313" key="2">
    <source>
        <dbReference type="Proteomes" id="UP001066276"/>
    </source>
</evidence>
<name>A0AAV7LV65_PLEWA</name>
<evidence type="ECO:0000313" key="1">
    <source>
        <dbReference type="EMBL" id="KAJ1093438.1"/>
    </source>
</evidence>
<reference evidence="1" key="1">
    <citation type="journal article" date="2022" name="bioRxiv">
        <title>Sequencing and chromosome-scale assembly of the giantPleurodeles waltlgenome.</title>
        <authorList>
            <person name="Brown T."/>
            <person name="Elewa A."/>
            <person name="Iarovenko S."/>
            <person name="Subramanian E."/>
            <person name="Araus A.J."/>
            <person name="Petzold A."/>
            <person name="Susuki M."/>
            <person name="Suzuki K.-i.T."/>
            <person name="Hayashi T."/>
            <person name="Toyoda A."/>
            <person name="Oliveira C."/>
            <person name="Osipova E."/>
            <person name="Leigh N.D."/>
            <person name="Simon A."/>
            <person name="Yun M.H."/>
        </authorList>
    </citation>
    <scope>NUCLEOTIDE SEQUENCE</scope>
    <source>
        <strain evidence="1">20211129_DDA</strain>
        <tissue evidence="1">Liver</tissue>
    </source>
</reference>
<keyword evidence="2" id="KW-1185">Reference proteome</keyword>
<comment type="caution">
    <text evidence="1">The sequence shown here is derived from an EMBL/GenBank/DDBJ whole genome shotgun (WGS) entry which is preliminary data.</text>
</comment>
<accession>A0AAV7LV65</accession>
<proteinExistence type="predicted"/>